<dbReference type="FunFam" id="1.10.1580.10:FF:000004">
    <property type="entry name" value="Mitochondrial GTPase 1"/>
    <property type="match status" value="1"/>
</dbReference>
<evidence type="ECO:0000256" key="2">
    <source>
        <dbReference type="ARBA" id="ARBA00023134"/>
    </source>
</evidence>
<dbReference type="Pfam" id="PF01926">
    <property type="entry name" value="MMR_HSR1"/>
    <property type="match status" value="1"/>
</dbReference>
<dbReference type="AlphaFoldDB" id="A0AAU9X0Y5"/>
<name>A0AAU9X0Y5_9CNID</name>
<keyword evidence="5" id="KW-1185">Reference proteome</keyword>
<proteinExistence type="predicted"/>
<keyword evidence="1" id="KW-0547">Nucleotide-binding</keyword>
<dbReference type="Gene3D" id="3.40.50.300">
    <property type="entry name" value="P-loop containing nucleotide triphosphate hydrolases"/>
    <property type="match status" value="1"/>
</dbReference>
<dbReference type="GO" id="GO:0003924">
    <property type="term" value="F:GTPase activity"/>
    <property type="evidence" value="ECO:0007669"/>
    <property type="project" value="TreeGrafter"/>
</dbReference>
<organism evidence="4 5">
    <name type="scientific">Pocillopora meandrina</name>
    <dbReference type="NCBI Taxonomy" id="46732"/>
    <lineage>
        <taxon>Eukaryota</taxon>
        <taxon>Metazoa</taxon>
        <taxon>Cnidaria</taxon>
        <taxon>Anthozoa</taxon>
        <taxon>Hexacorallia</taxon>
        <taxon>Scleractinia</taxon>
        <taxon>Astrocoeniina</taxon>
        <taxon>Pocilloporidae</taxon>
        <taxon>Pocillopora</taxon>
    </lineage>
</organism>
<dbReference type="GO" id="GO:0005739">
    <property type="term" value="C:mitochondrion"/>
    <property type="evidence" value="ECO:0007669"/>
    <property type="project" value="TreeGrafter"/>
</dbReference>
<accession>A0AAU9X0Y5</accession>
<evidence type="ECO:0000313" key="5">
    <source>
        <dbReference type="Proteomes" id="UP001159428"/>
    </source>
</evidence>
<feature type="domain" description="G" evidence="3">
    <location>
        <begin position="284"/>
        <end position="357"/>
    </location>
</feature>
<comment type="caution">
    <text evidence="4">The sequence shown here is derived from an EMBL/GenBank/DDBJ whole genome shotgun (WGS) entry which is preliminary data.</text>
</comment>
<keyword evidence="2" id="KW-0342">GTP-binding</keyword>
<gene>
    <name evidence="4" type="ORF">PMEA_00015382</name>
</gene>
<dbReference type="GO" id="GO:0032543">
    <property type="term" value="P:mitochondrial translation"/>
    <property type="evidence" value="ECO:0007669"/>
    <property type="project" value="TreeGrafter"/>
</dbReference>
<dbReference type="EMBL" id="CALNXJ010000027">
    <property type="protein sequence ID" value="CAH3133103.1"/>
    <property type="molecule type" value="Genomic_DNA"/>
</dbReference>
<evidence type="ECO:0000259" key="3">
    <source>
        <dbReference type="Pfam" id="PF01926"/>
    </source>
</evidence>
<dbReference type="PANTHER" id="PTHR45782">
    <property type="entry name" value="MITOCHONDRIAL RIBOSOME-ASSOCIATED GTPASE 1"/>
    <property type="match status" value="1"/>
</dbReference>
<dbReference type="InterPro" id="IPR006073">
    <property type="entry name" value="GTP-bd"/>
</dbReference>
<protein>
    <recommendedName>
        <fullName evidence="3">G domain-containing protein</fullName>
    </recommendedName>
</protein>
<sequence length="465" mass="53182">MAVSPYVNRAELWLANASFRPSFRLPEHFHPSIFLKWFPGHMAKGFRKMQLKLPKCDCVVEVHDARISFILIPNYHSQRLFAAILSKLITSFSQLTSLSMQRLTQTFWHGKTFLSPMELCVDCKFSSPLNMTPLQVYFSFKKCCSSKVYHGTIPNSFKATFICLPIIVLQFQKTPLQFNSPCTHMYSLTEIQIPFTGRNPKFQNNLSSRPHVLVLNKMDLIGMAKQREILRQLESEGTRAVLTDSKSQYHYSIKRVVPAILEAVKDAEYEGTYIRSNPDKPYNILTCGLPNTGKSSLINALRRKYLRKGKATRVGAVPGITRSMQEKIKVCDEPVTYMIDTPGVVAPYIPTAEIGMKLALIGCFKDHIVGEELIADYLLYILNKEKRFEYVESFGLMNPSDNVNFVMRQWANKLNATISGGVPDYRRAHVDFLKRFRTGMLGHVLLDRQLLREKQKNFLPTSFGQ</sequence>
<dbReference type="PANTHER" id="PTHR45782:SF4">
    <property type="entry name" value="MITOCHONDRIAL RIBOSOME-ASSOCIATED GTPASE 1"/>
    <property type="match status" value="1"/>
</dbReference>
<dbReference type="Proteomes" id="UP001159428">
    <property type="component" value="Unassembled WGS sequence"/>
</dbReference>
<dbReference type="SUPFAM" id="SSF52540">
    <property type="entry name" value="P-loop containing nucleoside triphosphate hydrolases"/>
    <property type="match status" value="1"/>
</dbReference>
<dbReference type="InterPro" id="IPR027417">
    <property type="entry name" value="P-loop_NTPase"/>
</dbReference>
<reference evidence="4 5" key="1">
    <citation type="submission" date="2022-05" db="EMBL/GenBank/DDBJ databases">
        <authorList>
            <consortium name="Genoscope - CEA"/>
            <person name="William W."/>
        </authorList>
    </citation>
    <scope>NUCLEOTIDE SEQUENCE [LARGE SCALE GENOMIC DNA]</scope>
</reference>
<dbReference type="Gene3D" id="1.10.1580.10">
    <property type="match status" value="1"/>
</dbReference>
<evidence type="ECO:0000313" key="4">
    <source>
        <dbReference type="EMBL" id="CAH3133103.1"/>
    </source>
</evidence>
<dbReference type="GO" id="GO:0005525">
    <property type="term" value="F:GTP binding"/>
    <property type="evidence" value="ECO:0007669"/>
    <property type="project" value="UniProtKB-KW"/>
</dbReference>
<dbReference type="InterPro" id="IPR023179">
    <property type="entry name" value="GTP-bd_ortho_bundle_sf"/>
</dbReference>
<evidence type="ECO:0000256" key="1">
    <source>
        <dbReference type="ARBA" id="ARBA00022741"/>
    </source>
</evidence>